<feature type="signal peptide" evidence="1">
    <location>
        <begin position="1"/>
        <end position="22"/>
    </location>
</feature>
<protein>
    <submittedName>
        <fullName evidence="3">DUF2147 domain-containing protein</fullName>
    </submittedName>
</protein>
<comment type="caution">
    <text evidence="3">The sequence shown here is derived from an EMBL/GenBank/DDBJ whole genome shotgun (WGS) entry which is preliminary data.</text>
</comment>
<accession>A0ABS9EMV1</accession>
<dbReference type="RefSeq" id="WP_236134924.1">
    <property type="nucleotide sequence ID" value="NZ_JAKGTH010000012.1"/>
</dbReference>
<evidence type="ECO:0000313" key="4">
    <source>
        <dbReference type="Proteomes" id="UP001179363"/>
    </source>
</evidence>
<feature type="chain" id="PRO_5046348596" evidence="1">
    <location>
        <begin position="23"/>
        <end position="144"/>
    </location>
</feature>
<dbReference type="PANTHER" id="PTHR36919:SF3">
    <property type="entry name" value="BLL5882 PROTEIN"/>
    <property type="match status" value="1"/>
</dbReference>
<dbReference type="InterPro" id="IPR019223">
    <property type="entry name" value="DUF2147"/>
</dbReference>
<organism evidence="3 4">
    <name type="scientific">Gillisia lutea</name>
    <dbReference type="NCBI Taxonomy" id="2909668"/>
    <lineage>
        <taxon>Bacteria</taxon>
        <taxon>Pseudomonadati</taxon>
        <taxon>Bacteroidota</taxon>
        <taxon>Flavobacteriia</taxon>
        <taxon>Flavobacteriales</taxon>
        <taxon>Flavobacteriaceae</taxon>
        <taxon>Gillisia</taxon>
    </lineage>
</organism>
<keyword evidence="4" id="KW-1185">Reference proteome</keyword>
<evidence type="ECO:0000313" key="3">
    <source>
        <dbReference type="EMBL" id="MCF4102781.1"/>
    </source>
</evidence>
<feature type="domain" description="DUF2147" evidence="2">
    <location>
        <begin position="27"/>
        <end position="142"/>
    </location>
</feature>
<evidence type="ECO:0000259" key="2">
    <source>
        <dbReference type="Pfam" id="PF09917"/>
    </source>
</evidence>
<dbReference type="Pfam" id="PF09917">
    <property type="entry name" value="DUF2147"/>
    <property type="match status" value="1"/>
</dbReference>
<proteinExistence type="predicted"/>
<gene>
    <name evidence="3" type="ORF">L1I30_13970</name>
</gene>
<dbReference type="PANTHER" id="PTHR36919">
    <property type="entry name" value="BLR1215 PROTEIN"/>
    <property type="match status" value="1"/>
</dbReference>
<name>A0ABS9EMV1_9FLAO</name>
<sequence length="144" mass="16724">MKAKKPILYFLMILFISLNTQAQSVIGEWRTINEETGKANSIIKIYEDNGEICGKVVRILKEEDRDRRCTKCEGDLKDKPIEGLVVMRGLEKDGQEYVNGEVTDPKSGKVYKCKIWLNENNPDILNIRGYIAFFYRTQTWERAK</sequence>
<dbReference type="Gene3D" id="2.40.128.520">
    <property type="match status" value="1"/>
</dbReference>
<evidence type="ECO:0000256" key="1">
    <source>
        <dbReference type="SAM" id="SignalP"/>
    </source>
</evidence>
<reference evidence="3" key="1">
    <citation type="submission" date="2022-01" db="EMBL/GenBank/DDBJ databases">
        <title>Gillisia lutea sp. nov., isolated from marine plastic residues from the Malvarosa beach (Valencia, Spain).</title>
        <authorList>
            <person name="Vidal-Verdu A."/>
            <person name="Molina-Menor E."/>
            <person name="Satari L."/>
            <person name="Pascual J."/>
            <person name="Pereto J."/>
            <person name="Porcar M."/>
        </authorList>
    </citation>
    <scope>NUCLEOTIDE SEQUENCE</scope>
    <source>
        <strain evidence="3">M10.2A</strain>
    </source>
</reference>
<dbReference type="Proteomes" id="UP001179363">
    <property type="component" value="Unassembled WGS sequence"/>
</dbReference>
<dbReference type="EMBL" id="JAKGTH010000012">
    <property type="protein sequence ID" value="MCF4102781.1"/>
    <property type="molecule type" value="Genomic_DNA"/>
</dbReference>
<keyword evidence="1" id="KW-0732">Signal</keyword>